<organism evidence="1 2">
    <name type="scientific">Pseudoalteromonas gelatinilytica</name>
    <dbReference type="NCBI Taxonomy" id="1703256"/>
    <lineage>
        <taxon>Bacteria</taxon>
        <taxon>Pseudomonadati</taxon>
        <taxon>Pseudomonadota</taxon>
        <taxon>Gammaproteobacteria</taxon>
        <taxon>Alteromonadales</taxon>
        <taxon>Pseudoalteromonadaceae</taxon>
        <taxon>Pseudoalteromonas</taxon>
    </lineage>
</organism>
<keyword evidence="1" id="KW-0808">Transferase</keyword>
<dbReference type="Proteomes" id="UP000638462">
    <property type="component" value="Unassembled WGS sequence"/>
</dbReference>
<dbReference type="Gene3D" id="3.90.550.10">
    <property type="entry name" value="Spore Coat Polysaccharide Biosynthesis Protein SpsA, Chain A"/>
    <property type="match status" value="1"/>
</dbReference>
<keyword evidence="2" id="KW-1185">Reference proteome</keyword>
<dbReference type="SUPFAM" id="SSF53448">
    <property type="entry name" value="Nucleotide-diphospho-sugar transferases"/>
    <property type="match status" value="1"/>
</dbReference>
<comment type="caution">
    <text evidence="1">The sequence shown here is derived from an EMBL/GenBank/DDBJ whole genome shotgun (WGS) entry which is preliminary data.</text>
</comment>
<dbReference type="EMBL" id="BMIT01000009">
    <property type="protein sequence ID" value="GGF00157.1"/>
    <property type="molecule type" value="Genomic_DNA"/>
</dbReference>
<dbReference type="InterPro" id="IPR029044">
    <property type="entry name" value="Nucleotide-diphossugar_trans"/>
</dbReference>
<evidence type="ECO:0000313" key="1">
    <source>
        <dbReference type="EMBL" id="GGF00157.1"/>
    </source>
</evidence>
<evidence type="ECO:0000313" key="2">
    <source>
        <dbReference type="Proteomes" id="UP000638462"/>
    </source>
</evidence>
<protein>
    <submittedName>
        <fullName evidence="1">dTDP-rhamnosyl transferase RfbF</fullName>
    </submittedName>
</protein>
<accession>A0ABQ1TR85</accession>
<sequence>MFYSVIPIYNPDFSHVKTMVEEIEKAGIVPILFDNTPGGFSFPEGKNKVQCKVLGDNSNQGLSVAFNLTLEYVREIDKEFEGIIFFDQDSSVVAESLTRLVQDYKLLSDSGYKVGVLGAQATDGSGTEYQTHPAESITPLPENFYSTWFVISSFSLVPKTTFDLIGDFDGRLFIDLVDSEFSFRCSKFGLDNIITRNVKFPHVIGESRHKFLGRPYAVSSPIRNYYQFRNIILVGRKYGWYLYMLKLLARRVLQFTLSGLHEKNLLLRYKYMIFGFIDGIKGKGGIYPRG</sequence>
<gene>
    <name evidence="1" type="primary">rfbF</name>
    <name evidence="1" type="ORF">GCM10008027_26300</name>
</gene>
<name>A0ABQ1TR85_9GAMM</name>
<reference evidence="2" key="1">
    <citation type="journal article" date="2019" name="Int. J. Syst. Evol. Microbiol.">
        <title>The Global Catalogue of Microorganisms (GCM) 10K type strain sequencing project: providing services to taxonomists for standard genome sequencing and annotation.</title>
        <authorList>
            <consortium name="The Broad Institute Genomics Platform"/>
            <consortium name="The Broad Institute Genome Sequencing Center for Infectious Disease"/>
            <person name="Wu L."/>
            <person name="Ma J."/>
        </authorList>
    </citation>
    <scope>NUCLEOTIDE SEQUENCE [LARGE SCALE GENOMIC DNA]</scope>
    <source>
        <strain evidence="2">CGMCC 1.15394</strain>
    </source>
</reference>
<proteinExistence type="predicted"/>
<dbReference type="GO" id="GO:0016740">
    <property type="term" value="F:transferase activity"/>
    <property type="evidence" value="ECO:0007669"/>
    <property type="project" value="UniProtKB-KW"/>
</dbReference>